<feature type="transmembrane region" description="Helical" evidence="5">
    <location>
        <begin position="92"/>
        <end position="113"/>
    </location>
</feature>
<protein>
    <submittedName>
        <fullName evidence="7">Permease of the drug/metabolite transporter (DMT) superfamily</fullName>
    </submittedName>
</protein>
<sequence>MRFIDWLMLITLSILWGGSFFFVGVAVKELPPLTIITLRVVIAALALLLFLQVTGRALPLRREVTVAFFGMGLLNNVIPFFLIAWAQGQIESGLASIFNATMPLFTVVVAHFLTADEKLTSLRIAGVVLGIAGVTAMIGPELLSSGSNNTIAQIAILAAALSYALASIYGRRFKTLGVSPIATATGQVSASSLMLIPLVLLVDQPWTLPMPSLETWAAVVALAILATSLAYILYFRILASSGATNLSLVTFLIPVSAIILGALFLNETLQMKHFIGMALIGAGLAAIDGRIARVFGR</sequence>
<accession>A0A3B0SAQ6</accession>
<feature type="transmembrane region" description="Helical" evidence="5">
    <location>
        <begin position="33"/>
        <end position="54"/>
    </location>
</feature>
<dbReference type="EMBL" id="UOEC01000147">
    <property type="protein sequence ID" value="VAV97598.1"/>
    <property type="molecule type" value="Genomic_DNA"/>
</dbReference>
<evidence type="ECO:0000313" key="7">
    <source>
        <dbReference type="EMBL" id="VAV97598.1"/>
    </source>
</evidence>
<evidence type="ECO:0000256" key="2">
    <source>
        <dbReference type="ARBA" id="ARBA00022692"/>
    </source>
</evidence>
<dbReference type="PANTHER" id="PTHR32322:SF9">
    <property type="entry name" value="AMINO-ACID METABOLITE EFFLUX PUMP-RELATED"/>
    <property type="match status" value="1"/>
</dbReference>
<feature type="transmembrane region" description="Helical" evidence="5">
    <location>
        <begin position="7"/>
        <end position="27"/>
    </location>
</feature>
<proteinExistence type="predicted"/>
<keyword evidence="4 5" id="KW-0472">Membrane</keyword>
<gene>
    <name evidence="7" type="ORF">MNBD_ALPHA08-785</name>
</gene>
<dbReference type="InterPro" id="IPR000620">
    <property type="entry name" value="EamA_dom"/>
</dbReference>
<dbReference type="Pfam" id="PF00892">
    <property type="entry name" value="EamA"/>
    <property type="match status" value="2"/>
</dbReference>
<dbReference type="InterPro" id="IPR050638">
    <property type="entry name" value="AA-Vitamin_Transporters"/>
</dbReference>
<evidence type="ECO:0000256" key="1">
    <source>
        <dbReference type="ARBA" id="ARBA00004141"/>
    </source>
</evidence>
<evidence type="ECO:0000259" key="6">
    <source>
        <dbReference type="Pfam" id="PF00892"/>
    </source>
</evidence>
<feature type="domain" description="EamA" evidence="6">
    <location>
        <begin position="7"/>
        <end position="137"/>
    </location>
</feature>
<dbReference type="InterPro" id="IPR037185">
    <property type="entry name" value="EmrE-like"/>
</dbReference>
<dbReference type="GO" id="GO:0016020">
    <property type="term" value="C:membrane"/>
    <property type="evidence" value="ECO:0007669"/>
    <property type="project" value="UniProtKB-SubCell"/>
</dbReference>
<keyword evidence="2 5" id="KW-0812">Transmembrane</keyword>
<dbReference type="SUPFAM" id="SSF103481">
    <property type="entry name" value="Multidrug resistance efflux transporter EmrE"/>
    <property type="match status" value="2"/>
</dbReference>
<feature type="domain" description="EamA" evidence="6">
    <location>
        <begin position="152"/>
        <end position="286"/>
    </location>
</feature>
<feature type="transmembrane region" description="Helical" evidence="5">
    <location>
        <begin position="181"/>
        <end position="201"/>
    </location>
</feature>
<feature type="transmembrane region" description="Helical" evidence="5">
    <location>
        <begin position="120"/>
        <end position="139"/>
    </location>
</feature>
<evidence type="ECO:0000256" key="4">
    <source>
        <dbReference type="ARBA" id="ARBA00023136"/>
    </source>
</evidence>
<feature type="transmembrane region" description="Helical" evidence="5">
    <location>
        <begin position="246"/>
        <end position="265"/>
    </location>
</feature>
<dbReference type="PANTHER" id="PTHR32322">
    <property type="entry name" value="INNER MEMBRANE TRANSPORTER"/>
    <property type="match status" value="1"/>
</dbReference>
<evidence type="ECO:0000256" key="5">
    <source>
        <dbReference type="SAM" id="Phobius"/>
    </source>
</evidence>
<reference evidence="7" key="1">
    <citation type="submission" date="2018-06" db="EMBL/GenBank/DDBJ databases">
        <authorList>
            <person name="Zhirakovskaya E."/>
        </authorList>
    </citation>
    <scope>NUCLEOTIDE SEQUENCE</scope>
</reference>
<feature type="transmembrane region" description="Helical" evidence="5">
    <location>
        <begin position="151"/>
        <end position="169"/>
    </location>
</feature>
<feature type="transmembrane region" description="Helical" evidence="5">
    <location>
        <begin position="271"/>
        <end position="291"/>
    </location>
</feature>
<dbReference type="AlphaFoldDB" id="A0A3B0SAQ6"/>
<name>A0A3B0SAQ6_9ZZZZ</name>
<keyword evidence="3 5" id="KW-1133">Transmembrane helix</keyword>
<comment type="subcellular location">
    <subcellularLocation>
        <location evidence="1">Membrane</location>
        <topology evidence="1">Multi-pass membrane protein</topology>
    </subcellularLocation>
</comment>
<organism evidence="7">
    <name type="scientific">hydrothermal vent metagenome</name>
    <dbReference type="NCBI Taxonomy" id="652676"/>
    <lineage>
        <taxon>unclassified sequences</taxon>
        <taxon>metagenomes</taxon>
        <taxon>ecological metagenomes</taxon>
    </lineage>
</organism>
<evidence type="ECO:0000256" key="3">
    <source>
        <dbReference type="ARBA" id="ARBA00022989"/>
    </source>
</evidence>
<feature type="transmembrane region" description="Helical" evidence="5">
    <location>
        <begin position="213"/>
        <end position="234"/>
    </location>
</feature>
<feature type="transmembrane region" description="Helical" evidence="5">
    <location>
        <begin position="66"/>
        <end position="86"/>
    </location>
</feature>